<reference evidence="1" key="1">
    <citation type="submission" date="2020-08" db="EMBL/GenBank/DDBJ databases">
        <title>Multicomponent nature underlies the extraordinary mechanical properties of spider dragline silk.</title>
        <authorList>
            <person name="Kono N."/>
            <person name="Nakamura H."/>
            <person name="Mori M."/>
            <person name="Yoshida Y."/>
            <person name="Ohtoshi R."/>
            <person name="Malay A.D."/>
            <person name="Moran D.A.P."/>
            <person name="Tomita M."/>
            <person name="Numata K."/>
            <person name="Arakawa K."/>
        </authorList>
    </citation>
    <scope>NUCLEOTIDE SEQUENCE</scope>
</reference>
<organism evidence="1 2">
    <name type="scientific">Trichonephila clavipes</name>
    <name type="common">Golden silk orbweaver</name>
    <name type="synonym">Nephila clavipes</name>
    <dbReference type="NCBI Taxonomy" id="2585209"/>
    <lineage>
        <taxon>Eukaryota</taxon>
        <taxon>Metazoa</taxon>
        <taxon>Ecdysozoa</taxon>
        <taxon>Arthropoda</taxon>
        <taxon>Chelicerata</taxon>
        <taxon>Arachnida</taxon>
        <taxon>Araneae</taxon>
        <taxon>Araneomorphae</taxon>
        <taxon>Entelegynae</taxon>
        <taxon>Araneoidea</taxon>
        <taxon>Nephilidae</taxon>
        <taxon>Trichonephila</taxon>
    </lineage>
</organism>
<dbReference type="Proteomes" id="UP000887159">
    <property type="component" value="Unassembled WGS sequence"/>
</dbReference>
<sequence>MTVLSLFVNEADISNLWKLDLIGINDPVERKCKYEIDLQTKNHFLEMVTTNKEGRYEVCLPWSDDKSFLPDNLSLAKKRLNYTTSKLLAMNIYEKYENVIQSWLAEGIIEEAPKNEVGCYGNYLPHCAVIKLSSSTTPIHLVFDTSARLANYPSLNLCLACGPSLIELIPDILPRFREREFGVIADIRINIRKEDRFLTVFVVGKDG</sequence>
<protein>
    <submittedName>
        <fullName evidence="1">Uncharacterized protein</fullName>
    </submittedName>
</protein>
<comment type="caution">
    <text evidence="1">The sequence shown here is derived from an EMBL/GenBank/DDBJ whole genome shotgun (WGS) entry which is preliminary data.</text>
</comment>
<proteinExistence type="predicted"/>
<dbReference type="PANTHER" id="PTHR47331:SF1">
    <property type="entry name" value="GAG-LIKE PROTEIN"/>
    <property type="match status" value="1"/>
</dbReference>
<dbReference type="AlphaFoldDB" id="A0A8X6SH55"/>
<evidence type="ECO:0000313" key="2">
    <source>
        <dbReference type="Proteomes" id="UP000887159"/>
    </source>
</evidence>
<keyword evidence="2" id="KW-1185">Reference proteome</keyword>
<accession>A0A8X6SH55</accession>
<dbReference type="PANTHER" id="PTHR47331">
    <property type="entry name" value="PHD-TYPE DOMAIN-CONTAINING PROTEIN"/>
    <property type="match status" value="1"/>
</dbReference>
<dbReference type="EMBL" id="BMAU01021309">
    <property type="protein sequence ID" value="GFY12091.1"/>
    <property type="molecule type" value="Genomic_DNA"/>
</dbReference>
<evidence type="ECO:0000313" key="1">
    <source>
        <dbReference type="EMBL" id="GFY12091.1"/>
    </source>
</evidence>
<gene>
    <name evidence="1" type="primary">AVEN_259688_1</name>
    <name evidence="1" type="ORF">TNCV_4975911</name>
</gene>
<name>A0A8X6SH55_TRICX</name>